<evidence type="ECO:0000256" key="1">
    <source>
        <dbReference type="SAM" id="Phobius"/>
    </source>
</evidence>
<organism evidence="2 3">
    <name type="scientific">Ascaris lumbricoides</name>
    <name type="common">Giant roundworm</name>
    <dbReference type="NCBI Taxonomy" id="6252"/>
    <lineage>
        <taxon>Eukaryota</taxon>
        <taxon>Metazoa</taxon>
        <taxon>Ecdysozoa</taxon>
        <taxon>Nematoda</taxon>
        <taxon>Chromadorea</taxon>
        <taxon>Rhabditida</taxon>
        <taxon>Spirurina</taxon>
        <taxon>Ascaridomorpha</taxon>
        <taxon>Ascaridoidea</taxon>
        <taxon>Ascarididae</taxon>
        <taxon>Ascaris</taxon>
    </lineage>
</organism>
<keyword evidence="2" id="KW-1185">Reference proteome</keyword>
<accession>A0A0M3ILK6</accession>
<dbReference type="AlphaFoldDB" id="A0A0M3ILK6"/>
<dbReference type="WBParaSite" id="ALUE_0001963401-mRNA-1">
    <property type="protein sequence ID" value="ALUE_0001963401-mRNA-1"/>
    <property type="gene ID" value="ALUE_0001963401"/>
</dbReference>
<proteinExistence type="predicted"/>
<protein>
    <submittedName>
        <fullName evidence="3">Lipoprotein</fullName>
    </submittedName>
</protein>
<sequence>MTYVSVIDVKIFSNYFFFLRFFYLLYSCTIRNEKKRGNSEL</sequence>
<evidence type="ECO:0000313" key="3">
    <source>
        <dbReference type="WBParaSite" id="ALUE_0001963401-mRNA-1"/>
    </source>
</evidence>
<keyword evidence="1" id="KW-1133">Transmembrane helix</keyword>
<evidence type="ECO:0000313" key="2">
    <source>
        <dbReference type="Proteomes" id="UP000036681"/>
    </source>
</evidence>
<dbReference type="Proteomes" id="UP000036681">
    <property type="component" value="Unplaced"/>
</dbReference>
<feature type="transmembrane region" description="Helical" evidence="1">
    <location>
        <begin position="12"/>
        <end position="30"/>
    </location>
</feature>
<keyword evidence="1" id="KW-0472">Membrane</keyword>
<keyword evidence="1" id="KW-0812">Transmembrane</keyword>
<name>A0A0M3ILK6_ASCLU</name>
<reference evidence="3" key="1">
    <citation type="submission" date="2017-02" db="UniProtKB">
        <authorList>
            <consortium name="WormBaseParasite"/>
        </authorList>
    </citation>
    <scope>IDENTIFICATION</scope>
</reference>